<dbReference type="GeneID" id="65100010"/>
<reference evidence="2" key="1">
    <citation type="submission" date="2017-08" db="EMBL/GenBank/DDBJ databases">
        <title>Genome sequence of an alphaherpesvirus from a beluga whale (Delphinapterus leucas).</title>
        <authorList>
            <person name="Davison A.J."/>
            <person name="Nielsen O."/>
            <person name="Subramaniam K."/>
            <person name="Jacob J.M."/>
            <person name="Romero C.H."/>
            <person name="Burek-Huntington K.A."/>
            <person name="Waltzek T.B."/>
        </authorList>
    </citation>
    <scope>NUCLEOTIDE SEQUENCE [LARGE SCALE GENOMIC DNA]</scope>
    <source>
        <strain evidence="2">LN3131-1</strain>
    </source>
</reference>
<proteinExistence type="predicted"/>
<feature type="region of interest" description="Disordered" evidence="1">
    <location>
        <begin position="26"/>
        <end position="132"/>
    </location>
</feature>
<evidence type="ECO:0000313" key="3">
    <source>
        <dbReference type="Proteomes" id="UP000297205"/>
    </source>
</evidence>
<organism evidence="2">
    <name type="scientific">Beluga whale alphaherpesvirus 1</name>
    <dbReference type="NCBI Taxonomy" id="1434720"/>
    <lineage>
        <taxon>Viruses</taxon>
        <taxon>Duplodnaviria</taxon>
        <taxon>Heunggongvirae</taxon>
        <taxon>Peploviricota</taxon>
        <taxon>Herviviricetes</taxon>
        <taxon>Herpesvirales</taxon>
        <taxon>Orthoherpesviridae</taxon>
        <taxon>Alphaherpesvirinae</taxon>
        <taxon>Varicellovirus</taxon>
        <taxon>Varicellovirus monodontidalpha1</taxon>
        <taxon>Monodontid alphaherpesvirus 1</taxon>
    </lineage>
</organism>
<dbReference type="EMBL" id="MF678601">
    <property type="protein sequence ID" value="ASW27127.1"/>
    <property type="molecule type" value="Genomic_DNA"/>
</dbReference>
<dbReference type="KEGG" id="vg:65100010"/>
<sequence>MNAFGIGAIATVDCYRRFMSDNPTAANRIRQACQPHPPPAAPGGRVDASLHTPGRRHPGPAGRGSGAELQAGYRPRAKSLTGRAPGASDAAGGPRGILKTSVRAGPVDASCRIGASTGPSGPRRARKSITRQ</sequence>
<name>A0A286MMA1_9ALPH</name>
<feature type="compositionally biased region" description="Basic residues" evidence="1">
    <location>
        <begin position="123"/>
        <end position="132"/>
    </location>
</feature>
<dbReference type="Proteomes" id="UP000297205">
    <property type="component" value="Segment"/>
</dbReference>
<accession>A0A286MMA1</accession>
<evidence type="ECO:0000313" key="2">
    <source>
        <dbReference type="EMBL" id="ASW27127.1"/>
    </source>
</evidence>
<protein>
    <submittedName>
        <fullName evidence="2">Protein V57</fullName>
    </submittedName>
</protein>
<evidence type="ECO:0000256" key="1">
    <source>
        <dbReference type="SAM" id="MobiDB-lite"/>
    </source>
</evidence>
<keyword evidence="3" id="KW-1185">Reference proteome</keyword>
<dbReference type="RefSeq" id="YP_010084987.1">
    <property type="nucleotide sequence ID" value="NC_055166.1"/>
</dbReference>
<gene>
    <name evidence="2" type="primary">V57</name>
</gene>